<dbReference type="EMBL" id="FNEZ01000007">
    <property type="protein sequence ID" value="SDK54950.1"/>
    <property type="molecule type" value="Genomic_DNA"/>
</dbReference>
<feature type="domain" description="Adenylyl/Guanylyl and SMODS C-terminal sensor" evidence="1">
    <location>
        <begin position="20"/>
        <end position="123"/>
    </location>
</feature>
<accession>A0A1G9CTF4</accession>
<dbReference type="Proteomes" id="UP000199580">
    <property type="component" value="Unassembled WGS sequence"/>
</dbReference>
<dbReference type="RefSeq" id="WP_091398992.1">
    <property type="nucleotide sequence ID" value="NZ_BKAI01000010.1"/>
</dbReference>
<dbReference type="Pfam" id="PF18134">
    <property type="entry name" value="AGS_C"/>
    <property type="match status" value="1"/>
</dbReference>
<keyword evidence="3" id="KW-1185">Reference proteome</keyword>
<evidence type="ECO:0000313" key="3">
    <source>
        <dbReference type="Proteomes" id="UP000199580"/>
    </source>
</evidence>
<dbReference type="OrthoDB" id="1118920at2"/>
<proteinExistence type="predicted"/>
<dbReference type="STRING" id="1128970.SAMN04487935_3647"/>
<dbReference type="InterPro" id="IPR040511">
    <property type="entry name" value="AGS_C"/>
</dbReference>
<reference evidence="2 3" key="1">
    <citation type="submission" date="2016-10" db="EMBL/GenBank/DDBJ databases">
        <authorList>
            <person name="de Groot N.N."/>
        </authorList>
    </citation>
    <scope>NUCLEOTIDE SEQUENCE [LARGE SCALE GENOMIC DNA]</scope>
    <source>
        <strain evidence="2 3">CGMCC 1.10076</strain>
    </source>
</reference>
<protein>
    <recommendedName>
        <fullName evidence="1">Adenylyl/Guanylyl and SMODS C-terminal sensor domain-containing protein</fullName>
    </recommendedName>
</protein>
<evidence type="ECO:0000313" key="2">
    <source>
        <dbReference type="EMBL" id="SDK54950.1"/>
    </source>
</evidence>
<dbReference type="AlphaFoldDB" id="A0A1G9CTF4"/>
<sequence>MERYLFDQKIPVLVDESLILNIDGFVEKLDGFRKYHANLKIANGIVDTKNSIEFKVVENNTRADVLKWKVKNDDRSPEPRGEISDHGTSQKIEKTAYIGSHYVDCFAVKNRVCIARDRVKVIVRQ</sequence>
<organism evidence="2 3">
    <name type="scientific">Flavobacterium noncentrifugens</name>
    <dbReference type="NCBI Taxonomy" id="1128970"/>
    <lineage>
        <taxon>Bacteria</taxon>
        <taxon>Pseudomonadati</taxon>
        <taxon>Bacteroidota</taxon>
        <taxon>Flavobacteriia</taxon>
        <taxon>Flavobacteriales</taxon>
        <taxon>Flavobacteriaceae</taxon>
        <taxon>Flavobacterium</taxon>
    </lineage>
</organism>
<evidence type="ECO:0000259" key="1">
    <source>
        <dbReference type="Pfam" id="PF18134"/>
    </source>
</evidence>
<name>A0A1G9CTF4_9FLAO</name>
<gene>
    <name evidence="2" type="ORF">SAMN04487935_3647</name>
</gene>